<feature type="region of interest" description="Disordered" evidence="2">
    <location>
        <begin position="27"/>
        <end position="63"/>
    </location>
</feature>
<evidence type="ECO:0000256" key="2">
    <source>
        <dbReference type="SAM" id="MobiDB-lite"/>
    </source>
</evidence>
<dbReference type="EMBL" id="BAAATZ010000015">
    <property type="protein sequence ID" value="GAA2729283.1"/>
    <property type="molecule type" value="Genomic_DNA"/>
</dbReference>
<feature type="chain" id="PRO_5045275106" evidence="3">
    <location>
        <begin position="24"/>
        <end position="277"/>
    </location>
</feature>
<protein>
    <submittedName>
        <fullName evidence="5">N-acetylmuramoyl-L-alanine amidase</fullName>
    </submittedName>
</protein>
<dbReference type="PROSITE" id="PS51257">
    <property type="entry name" value="PROKAR_LIPOPROTEIN"/>
    <property type="match status" value="1"/>
</dbReference>
<dbReference type="InterPro" id="IPR050695">
    <property type="entry name" value="N-acetylmuramoyl_amidase_3"/>
</dbReference>
<dbReference type="SMART" id="SM00646">
    <property type="entry name" value="Ami_3"/>
    <property type="match status" value="1"/>
</dbReference>
<proteinExistence type="predicted"/>
<dbReference type="Gene3D" id="3.40.630.40">
    <property type="entry name" value="Zn-dependent exopeptidases"/>
    <property type="match status" value="1"/>
</dbReference>
<evidence type="ECO:0000259" key="4">
    <source>
        <dbReference type="SMART" id="SM00646"/>
    </source>
</evidence>
<dbReference type="SUPFAM" id="SSF53187">
    <property type="entry name" value="Zn-dependent exopeptidases"/>
    <property type="match status" value="1"/>
</dbReference>
<organism evidence="5 6">
    <name type="scientific">Actinocorallia aurantiaca</name>
    <dbReference type="NCBI Taxonomy" id="46204"/>
    <lineage>
        <taxon>Bacteria</taxon>
        <taxon>Bacillati</taxon>
        <taxon>Actinomycetota</taxon>
        <taxon>Actinomycetes</taxon>
        <taxon>Streptosporangiales</taxon>
        <taxon>Thermomonosporaceae</taxon>
        <taxon>Actinocorallia</taxon>
    </lineage>
</organism>
<dbReference type="PANTHER" id="PTHR30404">
    <property type="entry name" value="N-ACETYLMURAMOYL-L-ALANINE AMIDASE"/>
    <property type="match status" value="1"/>
</dbReference>
<dbReference type="RefSeq" id="WP_344451989.1">
    <property type="nucleotide sequence ID" value="NZ_BAAATZ010000015.1"/>
</dbReference>
<reference evidence="5 6" key="1">
    <citation type="journal article" date="2019" name="Int. J. Syst. Evol. Microbiol.">
        <title>The Global Catalogue of Microorganisms (GCM) 10K type strain sequencing project: providing services to taxonomists for standard genome sequencing and annotation.</title>
        <authorList>
            <consortium name="The Broad Institute Genomics Platform"/>
            <consortium name="The Broad Institute Genome Sequencing Center for Infectious Disease"/>
            <person name="Wu L."/>
            <person name="Ma J."/>
        </authorList>
    </citation>
    <scope>NUCLEOTIDE SEQUENCE [LARGE SCALE GENOMIC DNA]</scope>
    <source>
        <strain evidence="5 6">JCM 8201</strain>
    </source>
</reference>
<dbReference type="InterPro" id="IPR002508">
    <property type="entry name" value="MurNAc-LAA_cat"/>
</dbReference>
<keyword evidence="6" id="KW-1185">Reference proteome</keyword>
<sequence length="277" mass="28435">MANGRRSLALVLGSIAAAGLGLAACGDSGTPVAEPPTAGPSDGDTRSGGSGGSESRQQHAKASLEGKTVVLDPGHNGGPLKGGQVFVGNGYKACDTSGTSTNAGYSEHAFTWDTAKRLQKVLQEQGAKVVLTRQDDKGSGPCVDERAAIGNKNKADAVISIHADGAAPGGRGFHVIKPKLVKGLNDGIVAPSSKLGDAVRDAYKSGTGMPYATYLGDDGITVRDDLGGLNLSKVPKIFIETGNMRNKTDAAKLSDPEFRQRMAVAMATGLTRYLKGK</sequence>
<evidence type="ECO:0000256" key="1">
    <source>
        <dbReference type="ARBA" id="ARBA00022801"/>
    </source>
</evidence>
<feature type="domain" description="MurNAc-LAA" evidence="4">
    <location>
        <begin position="147"/>
        <end position="271"/>
    </location>
</feature>
<evidence type="ECO:0000256" key="3">
    <source>
        <dbReference type="SAM" id="SignalP"/>
    </source>
</evidence>
<dbReference type="Pfam" id="PF01520">
    <property type="entry name" value="Amidase_3"/>
    <property type="match status" value="1"/>
</dbReference>
<gene>
    <name evidence="5" type="ORF">GCM10010439_39420</name>
</gene>
<keyword evidence="1" id="KW-0378">Hydrolase</keyword>
<dbReference type="Proteomes" id="UP001501842">
    <property type="component" value="Unassembled WGS sequence"/>
</dbReference>
<name>A0ABN3UB80_9ACTN</name>
<dbReference type="PANTHER" id="PTHR30404:SF0">
    <property type="entry name" value="N-ACETYLMURAMOYL-L-ALANINE AMIDASE AMIC"/>
    <property type="match status" value="1"/>
</dbReference>
<evidence type="ECO:0000313" key="5">
    <source>
        <dbReference type="EMBL" id="GAA2729283.1"/>
    </source>
</evidence>
<keyword evidence="3" id="KW-0732">Signal</keyword>
<evidence type="ECO:0000313" key="6">
    <source>
        <dbReference type="Proteomes" id="UP001501842"/>
    </source>
</evidence>
<comment type="caution">
    <text evidence="5">The sequence shown here is derived from an EMBL/GenBank/DDBJ whole genome shotgun (WGS) entry which is preliminary data.</text>
</comment>
<accession>A0ABN3UB80</accession>
<feature type="signal peptide" evidence="3">
    <location>
        <begin position="1"/>
        <end position="23"/>
    </location>
</feature>
<dbReference type="CDD" id="cd02696">
    <property type="entry name" value="MurNAc-LAA"/>
    <property type="match status" value="1"/>
</dbReference>